<feature type="domain" description="Xylanolytic transcriptional activator regulatory" evidence="3">
    <location>
        <begin position="346"/>
        <end position="428"/>
    </location>
</feature>
<comment type="caution">
    <text evidence="4">The sequence shown here is derived from an EMBL/GenBank/DDBJ whole genome shotgun (WGS) entry which is preliminary data.</text>
</comment>
<protein>
    <recommendedName>
        <fullName evidence="3">Xylanolytic transcriptional activator regulatory domain-containing protein</fullName>
    </recommendedName>
</protein>
<dbReference type="AlphaFoldDB" id="A0A9P7IPV0"/>
<dbReference type="PANTHER" id="PTHR47425:SF2">
    <property type="entry name" value="FARB-RELATED"/>
    <property type="match status" value="1"/>
</dbReference>
<organism evidence="4 5">
    <name type="scientific">Fusarium xylarioides</name>
    <dbReference type="NCBI Taxonomy" id="221167"/>
    <lineage>
        <taxon>Eukaryota</taxon>
        <taxon>Fungi</taxon>
        <taxon>Dikarya</taxon>
        <taxon>Ascomycota</taxon>
        <taxon>Pezizomycotina</taxon>
        <taxon>Sordariomycetes</taxon>
        <taxon>Hypocreomycetidae</taxon>
        <taxon>Hypocreales</taxon>
        <taxon>Nectriaceae</taxon>
        <taxon>Fusarium</taxon>
        <taxon>Fusarium fujikuroi species complex</taxon>
    </lineage>
</organism>
<evidence type="ECO:0000256" key="2">
    <source>
        <dbReference type="SAM" id="MobiDB-lite"/>
    </source>
</evidence>
<dbReference type="OrthoDB" id="5041285at2759"/>
<evidence type="ECO:0000313" key="5">
    <source>
        <dbReference type="Proteomes" id="UP000750502"/>
    </source>
</evidence>
<proteinExistence type="predicted"/>
<reference evidence="4" key="2">
    <citation type="submission" date="2020-10" db="EMBL/GenBank/DDBJ databases">
        <authorList>
            <person name="Peck L.D."/>
            <person name="Nowell R.W."/>
            <person name="Flood J."/>
            <person name="Ryan M.J."/>
            <person name="Barraclough T.G."/>
        </authorList>
    </citation>
    <scope>NUCLEOTIDE SEQUENCE</scope>
    <source>
        <strain evidence="4">IMI 127659i</strain>
    </source>
</reference>
<evidence type="ECO:0000259" key="3">
    <source>
        <dbReference type="SMART" id="SM00906"/>
    </source>
</evidence>
<dbReference type="EMBL" id="JADFTT010000260">
    <property type="protein sequence ID" value="KAG5764228.1"/>
    <property type="molecule type" value="Genomic_DNA"/>
</dbReference>
<dbReference type="PANTHER" id="PTHR47425">
    <property type="entry name" value="FARB-RELATED"/>
    <property type="match status" value="1"/>
</dbReference>
<gene>
    <name evidence="4" type="ORF">H9Q72_007686</name>
</gene>
<dbReference type="CDD" id="cd12148">
    <property type="entry name" value="fungal_TF_MHR"/>
    <property type="match status" value="1"/>
</dbReference>
<feature type="compositionally biased region" description="Polar residues" evidence="2">
    <location>
        <begin position="149"/>
        <end position="162"/>
    </location>
</feature>
<accession>A0A9P7IPV0</accession>
<sequence>METVQIRIGSLSRESTCEELRGLARTAEDARSAVMSLGLLCHAATVASARLSVLYLKLAGYLHGKAARKYTDNSSLIGSYRSDGGLPSNESSLESIQGPGSYLKFKLSRNAVESPGLPTHGIEVPSSPPTRECSSSLLDTAVPIDNHSEPSNYPSTQSSEDQAQIGGDLQPPAIVIDTDQDNSTYGSTDTPLVLTSDCWDRVQINHETIQDAVCLDSEGCFDIPTEPITRRLISHYFLYVHPLLPVLNEADFWDLQSDTDHVTYRSNCPNILLLQAMLFAACQFVSEEEVPALGFQGLRQAKACFYKRAKLLYGSQIQKDHVLMTQAALLLTYWSSSSSSGEKQSSSIWLSRAISHAKALGADKCADAPNEFGPASSQQRIHDNRLRRIWWCCIIRDQIMSLCLRRHIQISRDHLDNHATTTISYDTLSGEKGCSHVYNVDIKSSLINLMLMMTDLCLCLSDVLTVVHPAKDLTVSDARGSARRMLQIHECRKGLENWHAKAATSSSIMAITEQDNMLNSSVLMFANMIWIYYQ</sequence>
<evidence type="ECO:0000256" key="1">
    <source>
        <dbReference type="ARBA" id="ARBA00023242"/>
    </source>
</evidence>
<dbReference type="InterPro" id="IPR052761">
    <property type="entry name" value="Fungal_Detox/Toxin_TFs"/>
</dbReference>
<dbReference type="Pfam" id="PF04082">
    <property type="entry name" value="Fungal_trans"/>
    <property type="match status" value="1"/>
</dbReference>
<name>A0A9P7IPV0_9HYPO</name>
<dbReference type="SMART" id="SM00906">
    <property type="entry name" value="Fungal_trans"/>
    <property type="match status" value="1"/>
</dbReference>
<dbReference type="GO" id="GO:0006351">
    <property type="term" value="P:DNA-templated transcription"/>
    <property type="evidence" value="ECO:0007669"/>
    <property type="project" value="InterPro"/>
</dbReference>
<evidence type="ECO:0000313" key="4">
    <source>
        <dbReference type="EMBL" id="KAG5764228.1"/>
    </source>
</evidence>
<dbReference type="InterPro" id="IPR007219">
    <property type="entry name" value="XnlR_reg_dom"/>
</dbReference>
<feature type="region of interest" description="Disordered" evidence="2">
    <location>
        <begin position="114"/>
        <end position="166"/>
    </location>
</feature>
<dbReference type="GO" id="GO:0003677">
    <property type="term" value="F:DNA binding"/>
    <property type="evidence" value="ECO:0007669"/>
    <property type="project" value="InterPro"/>
</dbReference>
<dbReference type="GO" id="GO:0008270">
    <property type="term" value="F:zinc ion binding"/>
    <property type="evidence" value="ECO:0007669"/>
    <property type="project" value="InterPro"/>
</dbReference>
<reference evidence="4" key="1">
    <citation type="journal article" date="2020" name="bioRxiv">
        <title>Historical genomics reveals the evolutionary mechanisms behind multiple outbreaks of the host-specific coffee wilt pathogen Fusarium xylarioides.</title>
        <authorList>
            <person name="Peck D."/>
            <person name="Nowell R.W."/>
            <person name="Flood J."/>
            <person name="Ryan M.J."/>
            <person name="Barraclough T.G."/>
        </authorList>
    </citation>
    <scope>NUCLEOTIDE SEQUENCE</scope>
    <source>
        <strain evidence="4">IMI 127659i</strain>
    </source>
</reference>
<keyword evidence="1" id="KW-0539">Nucleus</keyword>
<dbReference type="Proteomes" id="UP000750502">
    <property type="component" value="Unassembled WGS sequence"/>
</dbReference>
<keyword evidence="5" id="KW-1185">Reference proteome</keyword>